<dbReference type="InterPro" id="IPR047216">
    <property type="entry name" value="Endonuclease_DUF559_bact"/>
</dbReference>
<evidence type="ECO:0000313" key="3">
    <source>
        <dbReference type="Proteomes" id="UP000473574"/>
    </source>
</evidence>
<dbReference type="Proteomes" id="UP000473574">
    <property type="component" value="Unassembled WGS sequence"/>
</dbReference>
<dbReference type="InterPro" id="IPR007569">
    <property type="entry name" value="DUF559"/>
</dbReference>
<accession>A0A6M0S9E1</accession>
<feature type="domain" description="DUF559" evidence="1">
    <location>
        <begin position="10"/>
        <end position="77"/>
    </location>
</feature>
<evidence type="ECO:0000313" key="2">
    <source>
        <dbReference type="EMBL" id="NEZ65094.1"/>
    </source>
</evidence>
<reference evidence="2 3" key="1">
    <citation type="journal article" date="2020" name="Microb. Ecol.">
        <title>Ecogenomics of the Marine Benthic Filamentous Cyanobacterium Adonisia.</title>
        <authorList>
            <person name="Walter J.M."/>
            <person name="Coutinho F.H."/>
            <person name="Leomil L."/>
            <person name="Hargreaves P.I."/>
            <person name="Campeao M.E."/>
            <person name="Vieira V.V."/>
            <person name="Silva B.S."/>
            <person name="Fistarol G.O."/>
            <person name="Salomon P.S."/>
            <person name="Sawabe T."/>
            <person name="Mino S."/>
            <person name="Hosokawa M."/>
            <person name="Miyashita H."/>
            <person name="Maruyama F."/>
            <person name="van Verk M.C."/>
            <person name="Dutilh B.E."/>
            <person name="Thompson C.C."/>
            <person name="Thompson F.L."/>
        </authorList>
    </citation>
    <scope>NUCLEOTIDE SEQUENCE [LARGE SCALE GENOMIC DNA]</scope>
    <source>
        <strain evidence="2 3">CCMR0082</strain>
    </source>
</reference>
<proteinExistence type="predicted"/>
<dbReference type="Pfam" id="PF04480">
    <property type="entry name" value="DUF559"/>
    <property type="match status" value="1"/>
</dbReference>
<dbReference type="InterPro" id="IPR011335">
    <property type="entry name" value="Restrct_endonuc-II-like"/>
</dbReference>
<dbReference type="AlphaFoldDB" id="A0A6M0S9E1"/>
<dbReference type="RefSeq" id="WP_163665902.1">
    <property type="nucleotide sequence ID" value="NZ_QZCE01000002.1"/>
</dbReference>
<protein>
    <submittedName>
        <fullName evidence="2">DUF559 domain-containing protein</fullName>
    </submittedName>
</protein>
<comment type="caution">
    <text evidence="2">The sequence shown here is derived from an EMBL/GenBank/DDBJ whole genome shotgun (WGS) entry which is preliminary data.</text>
</comment>
<name>A0A6M0S9E1_9CYAN</name>
<gene>
    <name evidence="2" type="ORF">D0962_20340</name>
</gene>
<dbReference type="PANTHER" id="PTHR38590:SF1">
    <property type="entry name" value="BLL0828 PROTEIN"/>
    <property type="match status" value="1"/>
</dbReference>
<dbReference type="Gene3D" id="3.40.960.10">
    <property type="entry name" value="VSR Endonuclease"/>
    <property type="match status" value="1"/>
</dbReference>
<evidence type="ECO:0000259" key="1">
    <source>
        <dbReference type="Pfam" id="PF04480"/>
    </source>
</evidence>
<dbReference type="PANTHER" id="PTHR38590">
    <property type="entry name" value="BLL0828 PROTEIN"/>
    <property type="match status" value="1"/>
</dbReference>
<sequence length="111" mass="13253">MTKIYNKNSQKLNRQNLRRQMPKAEVILWIRLRRRQIAGVKFRRQYSVARFVLDFYCPELKLAIEIDGPTHYSAEAKGRIQVLWDPLQIRKKGWDNNPAPNKKLSHDCIVY</sequence>
<dbReference type="SUPFAM" id="SSF52980">
    <property type="entry name" value="Restriction endonuclease-like"/>
    <property type="match status" value="1"/>
</dbReference>
<organism evidence="2 3">
    <name type="scientific">Adonisia turfae CCMR0082</name>
    <dbReference type="NCBI Taxonomy" id="2304604"/>
    <lineage>
        <taxon>Bacteria</taxon>
        <taxon>Bacillati</taxon>
        <taxon>Cyanobacteriota</taxon>
        <taxon>Adonisia</taxon>
        <taxon>Adonisia turfae</taxon>
    </lineage>
</organism>
<dbReference type="EMBL" id="QZCE01000002">
    <property type="protein sequence ID" value="NEZ65094.1"/>
    <property type="molecule type" value="Genomic_DNA"/>
</dbReference>